<dbReference type="EMBL" id="JAHXPT010000017">
    <property type="protein sequence ID" value="MBW6411645.1"/>
    <property type="molecule type" value="Genomic_DNA"/>
</dbReference>
<comment type="caution">
    <text evidence="1">The sequence shown here is derived from an EMBL/GenBank/DDBJ whole genome shotgun (WGS) entry which is preliminary data.</text>
</comment>
<name>A0ABS7AV27_9CLOT</name>
<protein>
    <recommendedName>
        <fullName evidence="3">Transposase</fullName>
    </recommendedName>
</protein>
<proteinExistence type="predicted"/>
<dbReference type="Proteomes" id="UP001519921">
    <property type="component" value="Unassembled WGS sequence"/>
</dbReference>
<keyword evidence="2" id="KW-1185">Reference proteome</keyword>
<dbReference type="RefSeq" id="WP_219781112.1">
    <property type="nucleotide sequence ID" value="NZ_JAHXPT010000017.1"/>
</dbReference>
<evidence type="ECO:0008006" key="3">
    <source>
        <dbReference type="Google" id="ProtNLM"/>
    </source>
</evidence>
<organism evidence="1 2">
    <name type="scientific">Clostridium weizhouense</name>
    <dbReference type="NCBI Taxonomy" id="2859781"/>
    <lineage>
        <taxon>Bacteria</taxon>
        <taxon>Bacillati</taxon>
        <taxon>Bacillota</taxon>
        <taxon>Clostridia</taxon>
        <taxon>Eubacteriales</taxon>
        <taxon>Clostridiaceae</taxon>
        <taxon>Clostridium</taxon>
    </lineage>
</organism>
<gene>
    <name evidence="1" type="ORF">KYD98_16310</name>
</gene>
<evidence type="ECO:0000313" key="2">
    <source>
        <dbReference type="Proteomes" id="UP001519921"/>
    </source>
</evidence>
<sequence>MNPSSVRAWIRKYKTFALEEPITKNKNTFYISDIKLQAVNDFINGKGS</sequence>
<evidence type="ECO:0000313" key="1">
    <source>
        <dbReference type="EMBL" id="MBW6411645.1"/>
    </source>
</evidence>
<reference evidence="1 2" key="1">
    <citation type="submission" date="2021-07" db="EMBL/GenBank/DDBJ databases">
        <title>Clostridium weizhouense sp. nov., an anaerobic bacterium isolated from activated sludge of Petroleum wastewater.</title>
        <authorList>
            <person name="Li Q."/>
        </authorList>
    </citation>
    <scope>NUCLEOTIDE SEQUENCE [LARGE SCALE GENOMIC DNA]</scope>
    <source>
        <strain evidence="1 2">YB-6</strain>
    </source>
</reference>
<accession>A0ABS7AV27</accession>